<dbReference type="SUPFAM" id="SSF54862">
    <property type="entry name" value="4Fe-4S ferredoxins"/>
    <property type="match status" value="1"/>
</dbReference>
<dbReference type="Pfam" id="PF13237">
    <property type="entry name" value="Fer4_10"/>
    <property type="match status" value="1"/>
</dbReference>
<dbReference type="SUPFAM" id="SSF55469">
    <property type="entry name" value="FMN-dependent nitroreductase-like"/>
    <property type="match status" value="1"/>
</dbReference>
<dbReference type="Gene3D" id="3.40.109.10">
    <property type="entry name" value="NADH Oxidase"/>
    <property type="match status" value="1"/>
</dbReference>
<evidence type="ECO:0000256" key="1">
    <source>
        <dbReference type="ARBA" id="ARBA00007118"/>
    </source>
</evidence>
<evidence type="ECO:0000313" key="8">
    <source>
        <dbReference type="Proteomes" id="UP000245845"/>
    </source>
</evidence>
<dbReference type="RefSeq" id="WP_109730951.1">
    <property type="nucleotide sequence ID" value="NZ_BAAACK010000018.1"/>
</dbReference>
<feature type="domain" description="4Fe-4S ferredoxin-type" evidence="6">
    <location>
        <begin position="1"/>
        <end position="29"/>
    </location>
</feature>
<proteinExistence type="inferred from homology"/>
<evidence type="ECO:0000259" key="6">
    <source>
        <dbReference type="PROSITE" id="PS51379"/>
    </source>
</evidence>
<evidence type="ECO:0000256" key="4">
    <source>
        <dbReference type="ARBA" id="ARBA00023004"/>
    </source>
</evidence>
<dbReference type="Pfam" id="PF00881">
    <property type="entry name" value="Nitroreductase"/>
    <property type="match status" value="1"/>
</dbReference>
<feature type="domain" description="4Fe-4S ferredoxin-type" evidence="6">
    <location>
        <begin position="34"/>
        <end position="57"/>
    </location>
</feature>
<sequence length="263" mass="29407">MVNIDQELCIGCRACEEDCVGDVIIVKDGKAEVTKRCIECGHCVALCPVCAVSIPEYDMDDVEEYHPGTFHVNPENMLHAVKFRRSIRRYKPAKIEKDKAGRILDAGRYSATAKNQQGCTFTFVQDGMDEFRKLVWEVMPSIVERLKKEAPLYGRVFGLFYSQWKANPQKDKLLFNAPAFLVITSDNQLDGGIAAANIENVAAAEGVGALYNGYMMRIISKSPELKEWLGIGDKPVACCMLLGYPAVTYLRTAPRKKGDIIWK</sequence>
<organism evidence="7 8">
    <name type="scientific">Faecalicatena orotica</name>
    <dbReference type="NCBI Taxonomy" id="1544"/>
    <lineage>
        <taxon>Bacteria</taxon>
        <taxon>Bacillati</taxon>
        <taxon>Bacillota</taxon>
        <taxon>Clostridia</taxon>
        <taxon>Lachnospirales</taxon>
        <taxon>Lachnospiraceae</taxon>
        <taxon>Faecalicatena</taxon>
    </lineage>
</organism>
<dbReference type="OrthoDB" id="368873at2"/>
<keyword evidence="2" id="KW-0479">Metal-binding</keyword>
<dbReference type="PANTHER" id="PTHR43673">
    <property type="entry name" value="NAD(P)H NITROREDUCTASE YDGI-RELATED"/>
    <property type="match status" value="1"/>
</dbReference>
<dbReference type="PANTHER" id="PTHR43673:SF10">
    <property type="entry name" value="NADH DEHYDROGENASE_NAD(P)H NITROREDUCTASE XCC3605-RELATED"/>
    <property type="match status" value="1"/>
</dbReference>
<dbReference type="AlphaFoldDB" id="A0A2Y9BDC8"/>
<dbReference type="Gene3D" id="3.30.70.20">
    <property type="match status" value="1"/>
</dbReference>
<keyword evidence="5" id="KW-0411">Iron-sulfur</keyword>
<dbReference type="GO" id="GO:0051536">
    <property type="term" value="F:iron-sulfur cluster binding"/>
    <property type="evidence" value="ECO:0007669"/>
    <property type="project" value="UniProtKB-KW"/>
</dbReference>
<dbReference type="Proteomes" id="UP000245845">
    <property type="component" value="Unassembled WGS sequence"/>
</dbReference>
<evidence type="ECO:0000313" key="7">
    <source>
        <dbReference type="EMBL" id="PWJ29812.1"/>
    </source>
</evidence>
<evidence type="ECO:0000256" key="3">
    <source>
        <dbReference type="ARBA" id="ARBA00023002"/>
    </source>
</evidence>
<reference evidence="7 8" key="1">
    <citation type="submission" date="2018-05" db="EMBL/GenBank/DDBJ databases">
        <title>The Hungate 1000. A catalogue of reference genomes from the rumen microbiome.</title>
        <authorList>
            <person name="Kelly W."/>
        </authorList>
    </citation>
    <scope>NUCLEOTIDE SEQUENCE [LARGE SCALE GENOMIC DNA]</scope>
    <source>
        <strain evidence="7 8">NLAE-zl-C242</strain>
    </source>
</reference>
<dbReference type="InterPro" id="IPR000415">
    <property type="entry name" value="Nitroreductase-like"/>
</dbReference>
<evidence type="ECO:0000256" key="2">
    <source>
        <dbReference type="ARBA" id="ARBA00022723"/>
    </source>
</evidence>
<gene>
    <name evidence="7" type="ORF">A8806_105114</name>
</gene>
<evidence type="ECO:0000256" key="5">
    <source>
        <dbReference type="ARBA" id="ARBA00023014"/>
    </source>
</evidence>
<dbReference type="InterPro" id="IPR017900">
    <property type="entry name" value="4Fe4S_Fe_S_CS"/>
</dbReference>
<dbReference type="EMBL" id="QGDL01000005">
    <property type="protein sequence ID" value="PWJ29812.1"/>
    <property type="molecule type" value="Genomic_DNA"/>
</dbReference>
<accession>A0A2Y9BDC8</accession>
<dbReference type="PROSITE" id="PS00198">
    <property type="entry name" value="4FE4S_FER_1"/>
    <property type="match status" value="1"/>
</dbReference>
<keyword evidence="8" id="KW-1185">Reference proteome</keyword>
<name>A0A2Y9BDC8_9FIRM</name>
<comment type="caution">
    <text evidence="7">The sequence shown here is derived from an EMBL/GenBank/DDBJ whole genome shotgun (WGS) entry which is preliminary data.</text>
</comment>
<keyword evidence="4" id="KW-0408">Iron</keyword>
<dbReference type="GO" id="GO:0016491">
    <property type="term" value="F:oxidoreductase activity"/>
    <property type="evidence" value="ECO:0007669"/>
    <property type="project" value="UniProtKB-KW"/>
</dbReference>
<dbReference type="GO" id="GO:0046872">
    <property type="term" value="F:metal ion binding"/>
    <property type="evidence" value="ECO:0007669"/>
    <property type="project" value="UniProtKB-KW"/>
</dbReference>
<dbReference type="PROSITE" id="PS51379">
    <property type="entry name" value="4FE4S_FER_2"/>
    <property type="match status" value="2"/>
</dbReference>
<protein>
    <submittedName>
        <fullName evidence="7">Nitroreductase</fullName>
    </submittedName>
</protein>
<keyword evidence="3" id="KW-0560">Oxidoreductase</keyword>
<dbReference type="InterPro" id="IPR017896">
    <property type="entry name" value="4Fe4S_Fe-S-bd"/>
</dbReference>
<dbReference type="InterPro" id="IPR029479">
    <property type="entry name" value="Nitroreductase"/>
</dbReference>
<comment type="similarity">
    <text evidence="1">Belongs to the nitroreductase family.</text>
</comment>